<dbReference type="EMBL" id="CAKXAJ010025016">
    <property type="protein sequence ID" value="CAH2233979.1"/>
    <property type="molecule type" value="Genomic_DNA"/>
</dbReference>
<evidence type="ECO:0000313" key="2">
    <source>
        <dbReference type="EMBL" id="CAH2233979.1"/>
    </source>
</evidence>
<evidence type="ECO:0000256" key="1">
    <source>
        <dbReference type="SAM" id="MobiDB-lite"/>
    </source>
</evidence>
<dbReference type="AlphaFoldDB" id="A0A8S4RDW4"/>
<protein>
    <submittedName>
        <fullName evidence="2">Jg20058 protein</fullName>
    </submittedName>
</protein>
<reference evidence="2" key="1">
    <citation type="submission" date="2022-03" db="EMBL/GenBank/DDBJ databases">
        <authorList>
            <person name="Lindestad O."/>
        </authorList>
    </citation>
    <scope>NUCLEOTIDE SEQUENCE</scope>
</reference>
<organism evidence="2 3">
    <name type="scientific">Pararge aegeria aegeria</name>
    <dbReference type="NCBI Taxonomy" id="348720"/>
    <lineage>
        <taxon>Eukaryota</taxon>
        <taxon>Metazoa</taxon>
        <taxon>Ecdysozoa</taxon>
        <taxon>Arthropoda</taxon>
        <taxon>Hexapoda</taxon>
        <taxon>Insecta</taxon>
        <taxon>Pterygota</taxon>
        <taxon>Neoptera</taxon>
        <taxon>Endopterygota</taxon>
        <taxon>Lepidoptera</taxon>
        <taxon>Glossata</taxon>
        <taxon>Ditrysia</taxon>
        <taxon>Papilionoidea</taxon>
        <taxon>Nymphalidae</taxon>
        <taxon>Satyrinae</taxon>
        <taxon>Satyrini</taxon>
        <taxon>Parargina</taxon>
        <taxon>Pararge</taxon>
    </lineage>
</organism>
<sequence length="108" mass="11657">MQRITAWHVIVLGGKFEGDGRPEMSRFSGKPGEDGRSEDAAVRGSPHFPVPRVAPRPSLTSTGDLLVYATHIGGEFIDKHGKAPPASSLTIRSNCRQTFVSKKKPCGE</sequence>
<proteinExistence type="predicted"/>
<gene>
    <name evidence="2" type="primary">jg20058</name>
    <name evidence="2" type="ORF">PAEG_LOCUS11879</name>
</gene>
<accession>A0A8S4RDW4</accession>
<dbReference type="Proteomes" id="UP000838756">
    <property type="component" value="Unassembled WGS sequence"/>
</dbReference>
<feature type="region of interest" description="Disordered" evidence="1">
    <location>
        <begin position="20"/>
        <end position="56"/>
    </location>
</feature>
<keyword evidence="3" id="KW-1185">Reference proteome</keyword>
<name>A0A8S4RDW4_9NEOP</name>
<evidence type="ECO:0000313" key="3">
    <source>
        <dbReference type="Proteomes" id="UP000838756"/>
    </source>
</evidence>
<comment type="caution">
    <text evidence="2">The sequence shown here is derived from an EMBL/GenBank/DDBJ whole genome shotgun (WGS) entry which is preliminary data.</text>
</comment>
<feature type="compositionally biased region" description="Basic and acidic residues" evidence="1">
    <location>
        <begin position="31"/>
        <end position="41"/>
    </location>
</feature>